<dbReference type="InterPro" id="IPR012337">
    <property type="entry name" value="RNaseH-like_sf"/>
</dbReference>
<evidence type="ECO:0000313" key="2">
    <source>
        <dbReference type="EMBL" id="CFQ96184.1"/>
    </source>
</evidence>
<evidence type="ECO:0000259" key="1">
    <source>
        <dbReference type="Pfam" id="PF13333"/>
    </source>
</evidence>
<dbReference type="PANTHER" id="PTHR46889:SF4">
    <property type="entry name" value="TRANSPOSASE INSO FOR INSERTION SEQUENCE ELEMENT IS911B-RELATED"/>
    <property type="match status" value="1"/>
</dbReference>
<dbReference type="InterPro" id="IPR050900">
    <property type="entry name" value="Transposase_IS3/IS150/IS904"/>
</dbReference>
<dbReference type="PANTHER" id="PTHR46889">
    <property type="entry name" value="TRANSPOSASE INSF FOR INSERTION SEQUENCE IS3B-RELATED"/>
    <property type="match status" value="1"/>
</dbReference>
<dbReference type="InterPro" id="IPR001584">
    <property type="entry name" value="Integrase_cat-core"/>
</dbReference>
<dbReference type="GO" id="GO:0015074">
    <property type="term" value="P:DNA integration"/>
    <property type="evidence" value="ECO:0007669"/>
    <property type="project" value="InterPro"/>
</dbReference>
<protein>
    <submittedName>
        <fullName evidence="2">Transposase</fullName>
    </submittedName>
</protein>
<dbReference type="Pfam" id="PF13333">
    <property type="entry name" value="rve_2"/>
    <property type="match status" value="1"/>
</dbReference>
<reference evidence="2 3" key="1">
    <citation type="submission" date="2015-03" db="EMBL/GenBank/DDBJ databases">
        <authorList>
            <consortium name="Pathogen Informatics"/>
            <person name="Murphy D."/>
        </authorList>
    </citation>
    <scope>NUCLEOTIDE SEQUENCE [LARGE SCALE GENOMIC DNA]</scope>
    <source>
        <strain evidence="2 3">3400/83</strain>
    </source>
</reference>
<sequence length="106" mass="12323">MVEPNRPIIHSDRGGHYRWAGWFDRVWTAGLTRSMSHKGCSPNNAACEGFFGRLKNEMYYGYDWTGVTLEGFMQNEGTYIGWYNVCRIKMLIGGMSPVKYWQHLSF</sequence>
<accession>A0AAI8ZPY8</accession>
<dbReference type="SUPFAM" id="SSF53098">
    <property type="entry name" value="Ribonuclease H-like"/>
    <property type="match status" value="1"/>
</dbReference>
<name>A0AAI8ZPY8_YERFR</name>
<feature type="domain" description="Integrase catalytic" evidence="1">
    <location>
        <begin position="48"/>
        <end position="102"/>
    </location>
</feature>
<comment type="caution">
    <text evidence="2">The sequence shown here is derived from an EMBL/GenBank/DDBJ whole genome shotgun (WGS) entry which is preliminary data.</text>
</comment>
<dbReference type="Proteomes" id="UP000046784">
    <property type="component" value="Unassembled WGS sequence"/>
</dbReference>
<gene>
    <name evidence="2" type="ORF">ERS008524_01490</name>
</gene>
<organism evidence="2 3">
    <name type="scientific">Yersinia frederiksenii</name>
    <dbReference type="NCBI Taxonomy" id="29484"/>
    <lineage>
        <taxon>Bacteria</taxon>
        <taxon>Pseudomonadati</taxon>
        <taxon>Pseudomonadota</taxon>
        <taxon>Gammaproteobacteria</taxon>
        <taxon>Enterobacterales</taxon>
        <taxon>Yersiniaceae</taxon>
        <taxon>Yersinia</taxon>
    </lineage>
</organism>
<dbReference type="EMBL" id="CGCB01000007">
    <property type="protein sequence ID" value="CFQ96184.1"/>
    <property type="molecule type" value="Genomic_DNA"/>
</dbReference>
<evidence type="ECO:0000313" key="3">
    <source>
        <dbReference type="Proteomes" id="UP000046784"/>
    </source>
</evidence>
<dbReference type="AlphaFoldDB" id="A0AAI8ZPY8"/>
<proteinExistence type="predicted"/>